<dbReference type="EC" id="3.4.19.12" evidence="5"/>
<dbReference type="PROSITE" id="PS50235">
    <property type="entry name" value="USP_3"/>
    <property type="match status" value="1"/>
</dbReference>
<evidence type="ECO:0000256" key="4">
    <source>
        <dbReference type="PROSITE-ProRule" id="PRU00502"/>
    </source>
</evidence>
<evidence type="ECO:0000256" key="5">
    <source>
        <dbReference type="RuleBase" id="RU366025"/>
    </source>
</evidence>
<keyword evidence="5" id="KW-0378">Hydrolase</keyword>
<evidence type="ECO:0000256" key="1">
    <source>
        <dbReference type="ARBA" id="ARBA00022723"/>
    </source>
</evidence>
<evidence type="ECO:0000256" key="6">
    <source>
        <dbReference type="SAM" id="MobiDB-lite"/>
    </source>
</evidence>
<keyword evidence="2 4" id="KW-0863">Zinc-finger</keyword>
<dbReference type="Gene3D" id="3.30.40.10">
    <property type="entry name" value="Zinc/RING finger domain, C3HC4 (zinc finger)"/>
    <property type="match status" value="1"/>
</dbReference>
<dbReference type="InterPro" id="IPR018200">
    <property type="entry name" value="USP_CS"/>
</dbReference>
<proteinExistence type="inferred from homology"/>
<keyword evidence="3" id="KW-0862">Zinc</keyword>
<dbReference type="PANTHER" id="PTHR24006:SF937">
    <property type="entry name" value="UBIQUITIN CARBOXYL-TERMINAL HYDROLASE"/>
    <property type="match status" value="1"/>
</dbReference>
<dbReference type="InterPro" id="IPR001394">
    <property type="entry name" value="Peptidase_C19_UCH"/>
</dbReference>
<dbReference type="SUPFAM" id="SSF54001">
    <property type="entry name" value="Cysteine proteinases"/>
    <property type="match status" value="1"/>
</dbReference>
<comment type="catalytic activity">
    <reaction evidence="5">
        <text>Thiol-dependent hydrolysis of ester, thioester, amide, peptide and isopeptide bonds formed by the C-terminal Gly of ubiquitin (a 76-residue protein attached to proteins as an intracellular targeting signal).</text>
        <dbReference type="EC" id="3.4.19.12"/>
    </reaction>
</comment>
<feature type="region of interest" description="Disordered" evidence="6">
    <location>
        <begin position="413"/>
        <end position="440"/>
    </location>
</feature>
<accession>A0A7S4UK39</accession>
<dbReference type="Gene3D" id="3.90.70.10">
    <property type="entry name" value="Cysteine proteinases"/>
    <property type="match status" value="1"/>
</dbReference>
<dbReference type="GO" id="GO:0008270">
    <property type="term" value="F:zinc ion binding"/>
    <property type="evidence" value="ECO:0007669"/>
    <property type="project" value="UniProtKB-KW"/>
</dbReference>
<dbReference type="PANTHER" id="PTHR24006">
    <property type="entry name" value="UBIQUITIN CARBOXYL-TERMINAL HYDROLASE"/>
    <property type="match status" value="1"/>
</dbReference>
<dbReference type="GO" id="GO:0016579">
    <property type="term" value="P:protein deubiquitination"/>
    <property type="evidence" value="ECO:0007669"/>
    <property type="project" value="InterPro"/>
</dbReference>
<evidence type="ECO:0000256" key="3">
    <source>
        <dbReference type="ARBA" id="ARBA00022833"/>
    </source>
</evidence>
<dbReference type="InterPro" id="IPR028889">
    <property type="entry name" value="USP"/>
</dbReference>
<evidence type="ECO:0000313" key="9">
    <source>
        <dbReference type="EMBL" id="CAE2325368.1"/>
    </source>
</evidence>
<dbReference type="PROSITE" id="PS50271">
    <property type="entry name" value="ZF_UBP"/>
    <property type="match status" value="1"/>
</dbReference>
<dbReference type="InterPro" id="IPR013083">
    <property type="entry name" value="Znf_RING/FYVE/PHD"/>
</dbReference>
<keyword evidence="5" id="KW-0645">Protease</keyword>
<dbReference type="InterPro" id="IPR050164">
    <property type="entry name" value="Peptidase_C19"/>
</dbReference>
<keyword evidence="5" id="KW-0788">Thiol protease</keyword>
<dbReference type="SUPFAM" id="SSF57850">
    <property type="entry name" value="RING/U-box"/>
    <property type="match status" value="1"/>
</dbReference>
<feature type="compositionally biased region" description="Low complexity" evidence="6">
    <location>
        <begin position="413"/>
        <end position="428"/>
    </location>
</feature>
<feature type="region of interest" description="Disordered" evidence="6">
    <location>
        <begin position="155"/>
        <end position="185"/>
    </location>
</feature>
<dbReference type="Pfam" id="PF02148">
    <property type="entry name" value="zf-UBP"/>
    <property type="match status" value="1"/>
</dbReference>
<organism evidence="9">
    <name type="scientific">Guillardia theta</name>
    <name type="common">Cryptophyte</name>
    <name type="synonym">Cryptomonas phi</name>
    <dbReference type="NCBI Taxonomy" id="55529"/>
    <lineage>
        <taxon>Eukaryota</taxon>
        <taxon>Cryptophyceae</taxon>
        <taxon>Pyrenomonadales</taxon>
        <taxon>Geminigeraceae</taxon>
        <taxon>Guillardia</taxon>
    </lineage>
</organism>
<keyword evidence="1" id="KW-0479">Metal-binding</keyword>
<reference evidence="9" key="1">
    <citation type="submission" date="2021-01" db="EMBL/GenBank/DDBJ databases">
        <authorList>
            <person name="Corre E."/>
            <person name="Pelletier E."/>
            <person name="Niang G."/>
            <person name="Scheremetjew M."/>
            <person name="Finn R."/>
            <person name="Kale V."/>
            <person name="Holt S."/>
            <person name="Cochrane G."/>
            <person name="Meng A."/>
            <person name="Brown T."/>
            <person name="Cohen L."/>
        </authorList>
    </citation>
    <scope>NUCLEOTIDE SEQUENCE</scope>
    <source>
        <strain evidence="9">CCMP 2712</strain>
    </source>
</reference>
<dbReference type="EMBL" id="HBKN01038110">
    <property type="protein sequence ID" value="CAE2325368.1"/>
    <property type="molecule type" value="Transcribed_RNA"/>
</dbReference>
<dbReference type="PROSITE" id="PS00973">
    <property type="entry name" value="USP_2"/>
    <property type="match status" value="1"/>
</dbReference>
<evidence type="ECO:0000259" key="8">
    <source>
        <dbReference type="PROSITE" id="PS50271"/>
    </source>
</evidence>
<feature type="domain" description="USP" evidence="7">
    <location>
        <begin position="230"/>
        <end position="614"/>
    </location>
</feature>
<comment type="similarity">
    <text evidence="5">Belongs to the peptidase C19 family.</text>
</comment>
<sequence>MSATKTESSSPLLVSSQIKAEYQLSQTSVWSPPRVRLEGCAHLKDWMTSETWKDAYEASLRLINLYRLQKASKKSSIAPPKCFTCDEGPLRTLFLSLHKVYIGCLEAGHMKEFAEANKAHIAVDVARGELFCFACKNYVYDAVLEERRETILNALSSGSNGEKSKDQQEGAPQAESSKTDSHLAHKEATGRAQDLLLPRRRVWIPSDYEVDLLKEHARSSSSSQGVAGLKGFHNVGNTCFLNCILQALVHNPGVRDYFLGDYHNRFRCLKKREGEGRQEQVCMGCEMDRLLNDFFQCGKSAYTPHQFLYNMWRSSQHLAGYEQQDAHECFISVLDALHNSCANDVTGEQGAMQNLFRGRMRSDVTCMCCKTSSITRDPFLDISLELRTLSPIKAPSENGSLCPLVQGMFNGADADSSSGHGDSSSSSAGDKRPADLISDESGDTVSLSECLEWFTRVEQLDAQSYRCESCKGYQPGIKQLSIEQLAPSLCIQIKRFESQRGGAGGQQSFKVDTHVTFPLRLNMSPYMSKQVFRGSSEEKAKEEEKAGKAEAETESCVYHLYAVVVHNGKLDSGHYTSFVRRGRDWFFCDDSSVVLVKEEEVLACQAYLLMYIACE</sequence>
<dbReference type="InterPro" id="IPR038765">
    <property type="entry name" value="Papain-like_cys_pep_sf"/>
</dbReference>
<keyword evidence="5" id="KW-0833">Ubl conjugation pathway</keyword>
<dbReference type="GO" id="GO:0005634">
    <property type="term" value="C:nucleus"/>
    <property type="evidence" value="ECO:0007669"/>
    <property type="project" value="TreeGrafter"/>
</dbReference>
<evidence type="ECO:0000256" key="2">
    <source>
        <dbReference type="ARBA" id="ARBA00022771"/>
    </source>
</evidence>
<protein>
    <recommendedName>
        <fullName evidence="5">Ubiquitin carboxyl-terminal hydrolase</fullName>
        <ecNumber evidence="5">3.4.19.12</ecNumber>
    </recommendedName>
</protein>
<dbReference type="PROSITE" id="PS00972">
    <property type="entry name" value="USP_1"/>
    <property type="match status" value="1"/>
</dbReference>
<dbReference type="GO" id="GO:0006508">
    <property type="term" value="P:proteolysis"/>
    <property type="evidence" value="ECO:0007669"/>
    <property type="project" value="UniProtKB-KW"/>
</dbReference>
<dbReference type="GO" id="GO:0005829">
    <property type="term" value="C:cytosol"/>
    <property type="evidence" value="ECO:0007669"/>
    <property type="project" value="TreeGrafter"/>
</dbReference>
<name>A0A7S4UK39_GUITH</name>
<evidence type="ECO:0000259" key="7">
    <source>
        <dbReference type="PROSITE" id="PS50235"/>
    </source>
</evidence>
<dbReference type="GO" id="GO:0004843">
    <property type="term" value="F:cysteine-type deubiquitinase activity"/>
    <property type="evidence" value="ECO:0007669"/>
    <property type="project" value="UniProtKB-UniRule"/>
</dbReference>
<dbReference type="Pfam" id="PF00443">
    <property type="entry name" value="UCH"/>
    <property type="match status" value="1"/>
</dbReference>
<feature type="domain" description="UBP-type" evidence="8">
    <location>
        <begin position="60"/>
        <end position="158"/>
    </location>
</feature>
<dbReference type="AlphaFoldDB" id="A0A7S4UK39"/>
<dbReference type="InterPro" id="IPR001607">
    <property type="entry name" value="Znf_UBP"/>
</dbReference>
<gene>
    <name evidence="9" type="ORF">GTHE00462_LOCUS29874</name>
</gene>